<feature type="transmembrane region" description="Helical" evidence="14">
    <location>
        <begin position="159"/>
        <end position="179"/>
    </location>
</feature>
<evidence type="ECO:0000256" key="14">
    <source>
        <dbReference type="SAM" id="Phobius"/>
    </source>
</evidence>
<dbReference type="InterPro" id="IPR050324">
    <property type="entry name" value="CDP-alcohol_PTase-I"/>
</dbReference>
<dbReference type="Gene3D" id="1.20.120.1760">
    <property type="match status" value="1"/>
</dbReference>
<evidence type="ECO:0000256" key="2">
    <source>
        <dbReference type="ARBA" id="ARBA00004141"/>
    </source>
</evidence>
<dbReference type="PANTHER" id="PTHR14269">
    <property type="entry name" value="CDP-DIACYLGLYCEROL--GLYCEROL-3-PHOSPHATE 3-PHOSPHATIDYLTRANSFERASE-RELATED"/>
    <property type="match status" value="1"/>
</dbReference>
<feature type="transmembrane region" description="Helical" evidence="14">
    <location>
        <begin position="73"/>
        <end position="94"/>
    </location>
</feature>
<dbReference type="PANTHER" id="PTHR14269:SF11">
    <property type="entry name" value="CDP-DIACYLGLYCEROL--GLYCEROL-3-PHOSPHATE 3-PHOSPHATIDYLTRANSFERASE"/>
    <property type="match status" value="1"/>
</dbReference>
<dbReference type="InterPro" id="IPR043130">
    <property type="entry name" value="CDP-OH_PTrfase_TM_dom"/>
</dbReference>
<reference evidence="15" key="1">
    <citation type="submission" date="2021-01" db="EMBL/GenBank/DDBJ databases">
        <title>Genome public.</title>
        <authorList>
            <person name="Liu C."/>
            <person name="Sun Q."/>
        </authorList>
    </citation>
    <scope>NUCLEOTIDE SEQUENCE</scope>
    <source>
        <strain evidence="15">M6</strain>
    </source>
</reference>
<dbReference type="GO" id="GO:0046474">
    <property type="term" value="P:glycerophospholipid biosynthetic process"/>
    <property type="evidence" value="ECO:0007669"/>
    <property type="project" value="TreeGrafter"/>
</dbReference>
<dbReference type="InterPro" id="IPR048254">
    <property type="entry name" value="CDP_ALCOHOL_P_TRANSF_CS"/>
</dbReference>
<evidence type="ECO:0000256" key="4">
    <source>
        <dbReference type="ARBA" id="ARBA00022516"/>
    </source>
</evidence>
<organism evidence="15 16">
    <name type="scientific">Ruminococcus difficilis</name>
    <dbReference type="NCBI Taxonomy" id="2763069"/>
    <lineage>
        <taxon>Bacteria</taxon>
        <taxon>Bacillati</taxon>
        <taxon>Bacillota</taxon>
        <taxon>Clostridia</taxon>
        <taxon>Eubacteriales</taxon>
        <taxon>Oscillospiraceae</taxon>
        <taxon>Ruminococcus</taxon>
    </lineage>
</organism>
<name>A0A934TYB0_9FIRM</name>
<dbReference type="RefSeq" id="WP_201426683.1">
    <property type="nucleotide sequence ID" value="NZ_JAEQMG010000031.1"/>
</dbReference>
<keyword evidence="8" id="KW-0443">Lipid metabolism</keyword>
<keyword evidence="10" id="KW-0594">Phospholipid biosynthesis</keyword>
<keyword evidence="9 14" id="KW-0472">Membrane</keyword>
<feature type="transmembrane region" description="Helical" evidence="14">
    <location>
        <begin position="132"/>
        <end position="153"/>
    </location>
</feature>
<evidence type="ECO:0000256" key="6">
    <source>
        <dbReference type="ARBA" id="ARBA00022692"/>
    </source>
</evidence>
<evidence type="ECO:0000256" key="5">
    <source>
        <dbReference type="ARBA" id="ARBA00022679"/>
    </source>
</evidence>
<evidence type="ECO:0000256" key="11">
    <source>
        <dbReference type="ARBA" id="ARBA00023264"/>
    </source>
</evidence>
<evidence type="ECO:0000256" key="8">
    <source>
        <dbReference type="ARBA" id="ARBA00023098"/>
    </source>
</evidence>
<dbReference type="Pfam" id="PF01066">
    <property type="entry name" value="CDP-OH_P_transf"/>
    <property type="match status" value="1"/>
</dbReference>
<accession>A0A934TYB0</accession>
<evidence type="ECO:0000256" key="12">
    <source>
        <dbReference type="ARBA" id="ARBA00033018"/>
    </source>
</evidence>
<evidence type="ECO:0000256" key="7">
    <source>
        <dbReference type="ARBA" id="ARBA00022989"/>
    </source>
</evidence>
<dbReference type="InterPro" id="IPR004570">
    <property type="entry name" value="Phosphatidylglycerol_P_synth"/>
</dbReference>
<feature type="transmembrane region" description="Helical" evidence="14">
    <location>
        <begin position="12"/>
        <end position="34"/>
    </location>
</feature>
<evidence type="ECO:0000256" key="9">
    <source>
        <dbReference type="ARBA" id="ARBA00023136"/>
    </source>
</evidence>
<sequence>MNNESWSFKISDLWTVPNLLTYLRFLLVVPFMYFFLQQNYIGAAVCIGFSGLTDCFDGLLARKLNQVTSLGKILDPIADKLTLFSVALCMIIYYPAILPLLGLLMFKEITMLFCGLILLIKRITPPPARWYGKFATVVFYFSVVTIIFLKAVFSYESLTLVTVLFILTALVMLFALLNYSRMFLLLIKESKAKKNS</sequence>
<proteinExistence type="inferred from homology"/>
<comment type="function">
    <text evidence="1">This protein catalyzes the committed step to the synthesis of the acidic phospholipids.</text>
</comment>
<comment type="subcellular location">
    <subcellularLocation>
        <location evidence="2">Membrane</location>
        <topology evidence="2">Multi-pass membrane protein</topology>
    </subcellularLocation>
</comment>
<evidence type="ECO:0000313" key="15">
    <source>
        <dbReference type="EMBL" id="MBK6087375.1"/>
    </source>
</evidence>
<comment type="caution">
    <text evidence="15">The sequence shown here is derived from an EMBL/GenBank/DDBJ whole genome shotgun (WGS) entry which is preliminary data.</text>
</comment>
<protein>
    <recommendedName>
        <fullName evidence="12">Phosphatidylglycerophosphate synthase</fullName>
    </recommendedName>
</protein>
<evidence type="ECO:0000313" key="16">
    <source>
        <dbReference type="Proteomes" id="UP000633365"/>
    </source>
</evidence>
<evidence type="ECO:0000256" key="1">
    <source>
        <dbReference type="ARBA" id="ARBA00003973"/>
    </source>
</evidence>
<gene>
    <name evidence="15" type="ORF">JKK62_01675</name>
</gene>
<dbReference type="GO" id="GO:0016020">
    <property type="term" value="C:membrane"/>
    <property type="evidence" value="ECO:0007669"/>
    <property type="project" value="UniProtKB-SubCell"/>
</dbReference>
<dbReference type="PIRSF" id="PIRSF000847">
    <property type="entry name" value="Phos_ph_gly_syn"/>
    <property type="match status" value="1"/>
</dbReference>
<dbReference type="EMBL" id="JAEQMG010000031">
    <property type="protein sequence ID" value="MBK6087375.1"/>
    <property type="molecule type" value="Genomic_DNA"/>
</dbReference>
<keyword evidence="11" id="KW-1208">Phospholipid metabolism</keyword>
<evidence type="ECO:0000256" key="3">
    <source>
        <dbReference type="ARBA" id="ARBA00010441"/>
    </source>
</evidence>
<dbReference type="AlphaFoldDB" id="A0A934TYB0"/>
<keyword evidence="7 14" id="KW-1133">Transmembrane helix</keyword>
<dbReference type="InterPro" id="IPR000462">
    <property type="entry name" value="CDP-OH_P_trans"/>
</dbReference>
<dbReference type="Proteomes" id="UP000633365">
    <property type="component" value="Unassembled WGS sequence"/>
</dbReference>
<comment type="similarity">
    <text evidence="3 13">Belongs to the CDP-alcohol phosphatidyltransferase class-I family.</text>
</comment>
<keyword evidence="5 13" id="KW-0808">Transferase</keyword>
<keyword evidence="4" id="KW-0444">Lipid biosynthesis</keyword>
<dbReference type="PROSITE" id="PS00379">
    <property type="entry name" value="CDP_ALCOHOL_P_TRANSF"/>
    <property type="match status" value="1"/>
</dbReference>
<evidence type="ECO:0000256" key="10">
    <source>
        <dbReference type="ARBA" id="ARBA00023209"/>
    </source>
</evidence>
<keyword evidence="16" id="KW-1185">Reference proteome</keyword>
<evidence type="ECO:0000256" key="13">
    <source>
        <dbReference type="RuleBase" id="RU003750"/>
    </source>
</evidence>
<dbReference type="GO" id="GO:0008444">
    <property type="term" value="F:CDP-diacylglycerol-glycerol-3-phosphate 3-phosphatidyltransferase activity"/>
    <property type="evidence" value="ECO:0007669"/>
    <property type="project" value="InterPro"/>
</dbReference>
<keyword evidence="6 14" id="KW-0812">Transmembrane</keyword>